<dbReference type="Pfam" id="PF25019">
    <property type="entry name" value="LRR_R13L1-DRL21"/>
    <property type="match status" value="1"/>
</dbReference>
<dbReference type="InterPro" id="IPR056789">
    <property type="entry name" value="LRR_R13L1-DRL21"/>
</dbReference>
<reference evidence="10 11" key="1">
    <citation type="journal article" date="2023" name="Plants (Basel)">
        <title>Bridging the Gap: Combining Genomics and Transcriptomics Approaches to Understand Stylosanthes scabra, an Orphan Legume from the Brazilian Caatinga.</title>
        <authorList>
            <person name="Ferreira-Neto J.R.C."/>
            <person name="da Silva M.D."/>
            <person name="Binneck E."/>
            <person name="de Melo N.F."/>
            <person name="da Silva R.H."/>
            <person name="de Melo A.L.T.M."/>
            <person name="Pandolfi V."/>
            <person name="Bustamante F.O."/>
            <person name="Brasileiro-Vidal A.C."/>
            <person name="Benko-Iseppon A.M."/>
        </authorList>
    </citation>
    <scope>NUCLEOTIDE SEQUENCE [LARGE SCALE GENOMIC DNA]</scope>
    <source>
        <tissue evidence="10">Leaves</tissue>
    </source>
</reference>
<dbReference type="SUPFAM" id="SSF52058">
    <property type="entry name" value="L domain-like"/>
    <property type="match status" value="2"/>
</dbReference>
<dbReference type="InterPro" id="IPR002182">
    <property type="entry name" value="NB-ARC"/>
</dbReference>
<dbReference type="PANTHER" id="PTHR36766:SF40">
    <property type="entry name" value="DISEASE RESISTANCE PROTEIN RGA3"/>
    <property type="match status" value="1"/>
</dbReference>
<evidence type="ECO:0000256" key="3">
    <source>
        <dbReference type="ARBA" id="ARBA00022741"/>
    </source>
</evidence>
<dbReference type="Gene3D" id="3.80.10.10">
    <property type="entry name" value="Ribonuclease Inhibitor"/>
    <property type="match status" value="2"/>
</dbReference>
<dbReference type="InterPro" id="IPR027417">
    <property type="entry name" value="P-loop_NTPase"/>
</dbReference>
<evidence type="ECO:0000313" key="11">
    <source>
        <dbReference type="Proteomes" id="UP001341840"/>
    </source>
</evidence>
<keyword evidence="11" id="KW-1185">Reference proteome</keyword>
<keyword evidence="1" id="KW-0433">Leucine-rich repeat</keyword>
<keyword evidence="5" id="KW-0067">ATP-binding</keyword>
<feature type="domain" description="Disease resistance N-terminal" evidence="7">
    <location>
        <begin position="14"/>
        <end position="95"/>
    </location>
</feature>
<dbReference type="InterPro" id="IPR058922">
    <property type="entry name" value="WHD_DRP"/>
</dbReference>
<evidence type="ECO:0000256" key="2">
    <source>
        <dbReference type="ARBA" id="ARBA00022737"/>
    </source>
</evidence>
<keyword evidence="4" id="KW-0611">Plant defense</keyword>
<evidence type="ECO:0000256" key="5">
    <source>
        <dbReference type="ARBA" id="ARBA00022840"/>
    </source>
</evidence>
<dbReference type="Gene3D" id="1.10.10.10">
    <property type="entry name" value="Winged helix-like DNA-binding domain superfamily/Winged helix DNA-binding domain"/>
    <property type="match status" value="1"/>
</dbReference>
<evidence type="ECO:0000256" key="1">
    <source>
        <dbReference type="ARBA" id="ARBA00022614"/>
    </source>
</evidence>
<evidence type="ECO:0000256" key="4">
    <source>
        <dbReference type="ARBA" id="ARBA00022821"/>
    </source>
</evidence>
<sequence>MAAKLEGGAYLSSFVDAISKKLSSLLEDDSVLDSTLELLQRLDDCLCDVGPVLDDAELKQFSSNRVKKWLVDLQDSLYMADDLVDELSTKVATATPTDQGKSNIWSRLVDSLSESSGANDIRKVVGKLESIAERKAKLGLEKSAKLDTSWRIPSTSHVVSSEIFGRDQDKENIIKLLLEDTSCDVQLPVTGIHISSFVDAISKKLCSVLEGNDHALKLLFQRLDDCLLDVEPVLHDAELKQFRNERVKKWLVDLQDALYKADDFLKELSTKVATATPQDPGNSYWSGPVDSIIYGSVANDIENIVGTLEYLVGRKDRLRLKESAELDTSLVVSSDKLLSDDTCAAESPVTVIPIVGMGGIGKTTLAQLIYNDAKVMAKFKTRAWVCVAENPDPINVTKTIIGAIDSSPCNIDHFDSLQTILKKKLSEKTFLVVLDDVWDDRRDAWEEFLKPFQYGNNGSKILLTTRSEKVASVFTSNNLYYRLSLLSKEDCWSLFLKHSSISSNSKEYVTLEPIGRKIVEKCKGLPLAVKTLGGLLRNNSNEGDWENILESEIWELSEDKSKIVPALRVSYHYLPSHLKCCFVYCSLYPEDYQFDKNELILLWMAEDLLQPKKNNTLENIGCAYFDELVARSFFQPSSNNGKLFIMHDLMHDLAMSFAGKFFLKLKKFGNLRKIDPKTRHLSYAINYKYSTKLFQGGNNNRAVHMRTFLDLTDTLHGHSIDIESDSCLLQQQLGCLRVFSSGLLKKLPDSIGELIHLRHLNLSKSPIVKLPESICKLYNLQTLKLRKCTELERLPNRLQDLVNLRHLDIRGVYRLREMPKGMSNLIYLNFLSDYIIGEQEDNGIRELGTLDHLHGSFYIAKLENVKNSGEALEAMMGKKKHINALKLKWLRDGDGDVDDVETERDILVKLQPNQNLKKLSIYGYRGETFPDWLGLSGYSKMTKLSLNRCMNCHELPSLGQLPSLQHLEISKLDSLEEIDLELFFNKNSGTFQQETPFKSLETMIIKDMSVWREWHFPGDFAGFPQLKILSIISCPVLRRDLPAHLPALEELTIDGCEELACSLPKAPKLHQLYVKGNMSSGTEPQCAVILGTQLAKYALECLSHIQLPCVQYVNISECKSAISISSDYLPASLQYLEIFGCPEITISEQLQHKSLTEIKVEGGWGSQTFPLGDLPNLKKLELSYCKNMEYVEVSCALPSLRYLNILSCHSLVSLPALGSVAPCLEDLRINQCSKIDCFTEEWLPPSLRILYVTECHNLASRIASKGLQSEGLTDLLITRCNDVKSFSREGCLPASLEFLQLWELPNLETLDCKGLRHLTSLKTLKINYCDKLENIIEEHLVASIENIYIGKCPLTTKLQEMEHPRIQFVTDVE</sequence>
<evidence type="ECO:0000259" key="8">
    <source>
        <dbReference type="Pfam" id="PF23559"/>
    </source>
</evidence>
<organism evidence="10 11">
    <name type="scientific">Stylosanthes scabra</name>
    <dbReference type="NCBI Taxonomy" id="79078"/>
    <lineage>
        <taxon>Eukaryota</taxon>
        <taxon>Viridiplantae</taxon>
        <taxon>Streptophyta</taxon>
        <taxon>Embryophyta</taxon>
        <taxon>Tracheophyta</taxon>
        <taxon>Spermatophyta</taxon>
        <taxon>Magnoliopsida</taxon>
        <taxon>eudicotyledons</taxon>
        <taxon>Gunneridae</taxon>
        <taxon>Pentapetalae</taxon>
        <taxon>rosids</taxon>
        <taxon>fabids</taxon>
        <taxon>Fabales</taxon>
        <taxon>Fabaceae</taxon>
        <taxon>Papilionoideae</taxon>
        <taxon>50 kb inversion clade</taxon>
        <taxon>dalbergioids sensu lato</taxon>
        <taxon>Dalbergieae</taxon>
        <taxon>Pterocarpus clade</taxon>
        <taxon>Stylosanthes</taxon>
    </lineage>
</organism>
<dbReference type="Gene3D" id="1.10.8.430">
    <property type="entry name" value="Helical domain of apoptotic protease-activating factors"/>
    <property type="match status" value="1"/>
</dbReference>
<proteinExistence type="predicted"/>
<feature type="domain" description="Disease resistance protein winged helix" evidence="8">
    <location>
        <begin position="587"/>
        <end position="654"/>
    </location>
</feature>
<dbReference type="Pfam" id="PF00931">
    <property type="entry name" value="NB-ARC"/>
    <property type="match status" value="1"/>
</dbReference>
<dbReference type="PRINTS" id="PR00364">
    <property type="entry name" value="DISEASERSIST"/>
</dbReference>
<name>A0ABU6UDD1_9FABA</name>
<evidence type="ECO:0000259" key="7">
    <source>
        <dbReference type="Pfam" id="PF18052"/>
    </source>
</evidence>
<evidence type="ECO:0000259" key="6">
    <source>
        <dbReference type="Pfam" id="PF00931"/>
    </source>
</evidence>
<dbReference type="EMBL" id="JASCZI010121051">
    <property type="protein sequence ID" value="MED6159272.1"/>
    <property type="molecule type" value="Genomic_DNA"/>
</dbReference>
<dbReference type="Gene3D" id="1.20.5.4130">
    <property type="match status" value="2"/>
</dbReference>
<evidence type="ECO:0008006" key="12">
    <source>
        <dbReference type="Google" id="ProtNLM"/>
    </source>
</evidence>
<dbReference type="InterPro" id="IPR036388">
    <property type="entry name" value="WH-like_DNA-bd_sf"/>
</dbReference>
<keyword evidence="3" id="KW-0547">Nucleotide-binding</keyword>
<dbReference type="Proteomes" id="UP001341840">
    <property type="component" value="Unassembled WGS sequence"/>
</dbReference>
<protein>
    <recommendedName>
        <fullName evidence="12">Disease resistance RPP13-like protein 1</fullName>
    </recommendedName>
</protein>
<feature type="domain" description="R13L1/DRL21-like LRR repeat region" evidence="9">
    <location>
        <begin position="844"/>
        <end position="971"/>
    </location>
</feature>
<accession>A0ABU6UDD1</accession>
<keyword evidence="2" id="KW-0677">Repeat</keyword>
<dbReference type="PANTHER" id="PTHR36766">
    <property type="entry name" value="PLANT BROAD-SPECTRUM MILDEW RESISTANCE PROTEIN RPW8"/>
    <property type="match status" value="1"/>
</dbReference>
<evidence type="ECO:0000259" key="9">
    <source>
        <dbReference type="Pfam" id="PF25019"/>
    </source>
</evidence>
<dbReference type="InterPro" id="IPR032675">
    <property type="entry name" value="LRR_dom_sf"/>
</dbReference>
<dbReference type="Pfam" id="PF23559">
    <property type="entry name" value="WHD_DRP"/>
    <property type="match status" value="1"/>
</dbReference>
<dbReference type="Gene3D" id="3.40.50.300">
    <property type="entry name" value="P-loop containing nucleotide triphosphate hydrolases"/>
    <property type="match status" value="1"/>
</dbReference>
<gene>
    <name evidence="10" type="ORF">PIB30_040816</name>
</gene>
<dbReference type="InterPro" id="IPR042197">
    <property type="entry name" value="Apaf_helical"/>
</dbReference>
<dbReference type="SUPFAM" id="SSF52540">
    <property type="entry name" value="P-loop containing nucleoside triphosphate hydrolases"/>
    <property type="match status" value="1"/>
</dbReference>
<comment type="caution">
    <text evidence="10">The sequence shown here is derived from an EMBL/GenBank/DDBJ whole genome shotgun (WGS) entry which is preliminary data.</text>
</comment>
<evidence type="ECO:0000313" key="10">
    <source>
        <dbReference type="EMBL" id="MED6159272.1"/>
    </source>
</evidence>
<dbReference type="InterPro" id="IPR041118">
    <property type="entry name" value="Rx_N"/>
</dbReference>
<dbReference type="Pfam" id="PF18052">
    <property type="entry name" value="Rx_N"/>
    <property type="match status" value="2"/>
</dbReference>
<feature type="domain" description="Disease resistance N-terminal" evidence="7">
    <location>
        <begin position="204"/>
        <end position="275"/>
    </location>
</feature>
<feature type="domain" description="NB-ARC" evidence="6">
    <location>
        <begin position="349"/>
        <end position="497"/>
    </location>
</feature>